<dbReference type="Pfam" id="PF01391">
    <property type="entry name" value="Collagen"/>
    <property type="match status" value="1"/>
</dbReference>
<dbReference type="SUPFAM" id="SSF63829">
    <property type="entry name" value="Calcium-dependent phosphotriesterase"/>
    <property type="match status" value="1"/>
</dbReference>
<evidence type="ECO:0000256" key="3">
    <source>
        <dbReference type="PROSITE-ProRule" id="PRU00446"/>
    </source>
</evidence>
<keyword evidence="2" id="KW-0964">Secreted</keyword>
<protein>
    <recommendedName>
        <fullName evidence="5">Olfactomedin-like domain-containing protein</fullName>
    </recommendedName>
</protein>
<dbReference type="SMART" id="SM00284">
    <property type="entry name" value="OLF"/>
    <property type="match status" value="1"/>
</dbReference>
<organism evidence="6 7">
    <name type="scientific">Muraenolepis orangiensis</name>
    <name type="common">Patagonian moray cod</name>
    <dbReference type="NCBI Taxonomy" id="630683"/>
    <lineage>
        <taxon>Eukaryota</taxon>
        <taxon>Metazoa</taxon>
        <taxon>Chordata</taxon>
        <taxon>Craniata</taxon>
        <taxon>Vertebrata</taxon>
        <taxon>Euteleostomi</taxon>
        <taxon>Actinopterygii</taxon>
        <taxon>Neopterygii</taxon>
        <taxon>Teleostei</taxon>
        <taxon>Neoteleostei</taxon>
        <taxon>Acanthomorphata</taxon>
        <taxon>Zeiogadaria</taxon>
        <taxon>Gadariae</taxon>
        <taxon>Gadiformes</taxon>
        <taxon>Muraenolepidoidei</taxon>
        <taxon>Muraenolepididae</taxon>
        <taxon>Muraenolepis</taxon>
    </lineage>
</organism>
<gene>
    <name evidence="6" type="ORF">NHX12_002539</name>
</gene>
<evidence type="ECO:0000313" key="6">
    <source>
        <dbReference type="EMBL" id="KAJ3596130.1"/>
    </source>
</evidence>
<evidence type="ECO:0000259" key="5">
    <source>
        <dbReference type="PROSITE" id="PS51132"/>
    </source>
</evidence>
<evidence type="ECO:0000256" key="2">
    <source>
        <dbReference type="ARBA" id="ARBA00022525"/>
    </source>
</evidence>
<dbReference type="PROSITE" id="PS51132">
    <property type="entry name" value="OLF"/>
    <property type="match status" value="1"/>
</dbReference>
<comment type="caution">
    <text evidence="6">The sequence shown here is derived from an EMBL/GenBank/DDBJ whole genome shotgun (WGS) entry which is preliminary data.</text>
</comment>
<dbReference type="OrthoDB" id="8397025at2759"/>
<proteinExistence type="predicted"/>
<dbReference type="PANTHER" id="PTHR23192:SF85">
    <property type="entry name" value="GLIOMEDIN"/>
    <property type="match status" value="1"/>
</dbReference>
<dbReference type="GO" id="GO:0005615">
    <property type="term" value="C:extracellular space"/>
    <property type="evidence" value="ECO:0007669"/>
    <property type="project" value="TreeGrafter"/>
</dbReference>
<comment type="caution">
    <text evidence="3">Lacks conserved residue(s) required for the propagation of feature annotation.</text>
</comment>
<dbReference type="Pfam" id="PF02191">
    <property type="entry name" value="OLF"/>
    <property type="match status" value="1"/>
</dbReference>
<evidence type="ECO:0000313" key="7">
    <source>
        <dbReference type="Proteomes" id="UP001148018"/>
    </source>
</evidence>
<evidence type="ECO:0000256" key="1">
    <source>
        <dbReference type="ARBA" id="ARBA00004613"/>
    </source>
</evidence>
<reference evidence="6" key="1">
    <citation type="submission" date="2022-07" db="EMBL/GenBank/DDBJ databases">
        <title>Chromosome-level genome of Muraenolepis orangiensis.</title>
        <authorList>
            <person name="Kim J."/>
        </authorList>
    </citation>
    <scope>NUCLEOTIDE SEQUENCE</scope>
    <source>
        <strain evidence="6">KU_S4_2022</strain>
        <tissue evidence="6">Muscle</tissue>
    </source>
</reference>
<feature type="domain" description="Olfactomedin-like" evidence="5">
    <location>
        <begin position="260"/>
        <end position="515"/>
    </location>
</feature>
<dbReference type="InterPro" id="IPR003112">
    <property type="entry name" value="Olfac-like_dom"/>
</dbReference>
<keyword evidence="7" id="KW-1185">Reference proteome</keyword>
<evidence type="ECO:0000256" key="4">
    <source>
        <dbReference type="SAM" id="MobiDB-lite"/>
    </source>
</evidence>
<dbReference type="InterPro" id="IPR008160">
    <property type="entry name" value="Collagen"/>
</dbReference>
<feature type="region of interest" description="Disordered" evidence="4">
    <location>
        <begin position="213"/>
        <end position="252"/>
    </location>
</feature>
<feature type="region of interest" description="Disordered" evidence="4">
    <location>
        <begin position="129"/>
        <end position="181"/>
    </location>
</feature>
<sequence length="523" mass="58150">MKAREEVVFPWALRVLLLGTVAVLLLGSAGVVCLLLRQGELTQHVARLEARLHVVSQSCGSLRAAGETLEGLGPELHRRRRGAEAPAGEDQDVMMMMTYSRVPLKFFMDLCNSSRGICLTGPPGLQGLPGKDCVKGPQGMPGLNGKKGRRGLPGERGERGPKGDTGPAELPSMSPDQGNYSFNESVTRAHRLTVIAPDQHNILNSAEDGEHRTIPMEHERPPMSSDQGTWTKESLNEPKAESGTRAYSFTDRSTDTVPKSAADFVPVTVTENIVKTITCFENVTQMQNTFGAWMSDAAHLDEERYWLMEHFSGQMIAVYPNISSFQTNNANTTQLEGYYQGCGHVIYNGSLYYHNGGSNKLLKLHLETKRTSFLIFENARFRYRSYLFHNSKTYFKFAMDENGLWVIAASAPGDTLVVAKLNHETFSVTSIIETGYPKAKAGNVFIAYGILYITDSKDKKITHAFDLEKKVSLVVSCALRSANGILAMLSYYPQKQMLYLWDNRSVKICKVNFTIVKKEWPLL</sequence>
<dbReference type="InterPro" id="IPR050605">
    <property type="entry name" value="Olfactomedin-like_domain"/>
</dbReference>
<feature type="compositionally biased region" description="Polar residues" evidence="4">
    <location>
        <begin position="224"/>
        <end position="233"/>
    </location>
</feature>
<dbReference type="PANTHER" id="PTHR23192">
    <property type="entry name" value="OLFACTOMEDIN-RELATED"/>
    <property type="match status" value="1"/>
</dbReference>
<dbReference type="AlphaFoldDB" id="A0A9Q0DWC7"/>
<dbReference type="GO" id="GO:0009986">
    <property type="term" value="C:cell surface"/>
    <property type="evidence" value="ECO:0007669"/>
    <property type="project" value="TreeGrafter"/>
</dbReference>
<dbReference type="GO" id="GO:0007165">
    <property type="term" value="P:signal transduction"/>
    <property type="evidence" value="ECO:0007669"/>
    <property type="project" value="TreeGrafter"/>
</dbReference>
<accession>A0A9Q0DWC7</accession>
<comment type="subcellular location">
    <subcellularLocation>
        <location evidence="1">Secreted</location>
    </subcellularLocation>
</comment>
<dbReference type="EMBL" id="JANIIK010000110">
    <property type="protein sequence ID" value="KAJ3596130.1"/>
    <property type="molecule type" value="Genomic_DNA"/>
</dbReference>
<name>A0A9Q0DWC7_9TELE</name>
<feature type="compositionally biased region" description="Basic and acidic residues" evidence="4">
    <location>
        <begin position="152"/>
        <end position="162"/>
    </location>
</feature>
<dbReference type="Proteomes" id="UP001148018">
    <property type="component" value="Unassembled WGS sequence"/>
</dbReference>